<proteinExistence type="predicted"/>
<gene>
    <name evidence="1" type="ORF">OCBIM_22016434mg</name>
</gene>
<accession>A0A0L8HFX7</accession>
<name>A0A0L8HFX7_OCTBM</name>
<organism evidence="1">
    <name type="scientific">Octopus bimaculoides</name>
    <name type="common">California two-spotted octopus</name>
    <dbReference type="NCBI Taxonomy" id="37653"/>
    <lineage>
        <taxon>Eukaryota</taxon>
        <taxon>Metazoa</taxon>
        <taxon>Spiralia</taxon>
        <taxon>Lophotrochozoa</taxon>
        <taxon>Mollusca</taxon>
        <taxon>Cephalopoda</taxon>
        <taxon>Coleoidea</taxon>
        <taxon>Octopodiformes</taxon>
        <taxon>Octopoda</taxon>
        <taxon>Incirrata</taxon>
        <taxon>Octopodidae</taxon>
        <taxon>Octopus</taxon>
    </lineage>
</organism>
<reference evidence="1" key="1">
    <citation type="submission" date="2015-07" db="EMBL/GenBank/DDBJ databases">
        <title>MeaNS - Measles Nucleotide Surveillance Program.</title>
        <authorList>
            <person name="Tran T."/>
            <person name="Druce J."/>
        </authorList>
    </citation>
    <scope>NUCLEOTIDE SEQUENCE</scope>
    <source>
        <strain evidence="1">UCB-OBI-ISO-001</strain>
        <tissue evidence="1">Gonad</tissue>
    </source>
</reference>
<sequence length="65" mass="7583">MVEPPCTHDILEIVLKFASHHVLSYKKGKDIEYFEFLVLSTECMQKKNEGITWNGFGQILLLDRK</sequence>
<protein>
    <submittedName>
        <fullName evidence="1">Uncharacterized protein</fullName>
    </submittedName>
</protein>
<evidence type="ECO:0000313" key="1">
    <source>
        <dbReference type="EMBL" id="KOF87680.1"/>
    </source>
</evidence>
<dbReference type="EMBL" id="KQ418353">
    <property type="protein sequence ID" value="KOF87680.1"/>
    <property type="molecule type" value="Genomic_DNA"/>
</dbReference>
<dbReference type="AlphaFoldDB" id="A0A0L8HFX7"/>